<evidence type="ECO:0000256" key="4">
    <source>
        <dbReference type="ARBA" id="ARBA00022989"/>
    </source>
</evidence>
<dbReference type="InterPro" id="IPR015683">
    <property type="entry name" value="Ionotropic_Glu_rcpt"/>
</dbReference>
<protein>
    <recommendedName>
        <fullName evidence="12">Ionotropic glutamate receptor C-terminal domain-containing protein</fullName>
    </recommendedName>
</protein>
<dbReference type="InterPro" id="IPR028082">
    <property type="entry name" value="Peripla_BP_I"/>
</dbReference>
<dbReference type="AlphaFoldDB" id="A0AA88V0T6"/>
<sequence length="880" mass="99893">MASDDSSQVKDMITIIQGFGWHEVVVLRQDTKYHKQFALSLEDAFIGAKIKIISTMSLSESAKDLEIAEELDKLKGMQTRVLLVYMFPLLRSRVLVLAEAAGIMNERYTWLIMDSLSNNSKSVQHRSLNYGKVVLARRDSPPRLNGRTHFKSECDKLSSWIKSEKATGRVIPVKWKACVPIKDDFTEFVHVDKRKCKLISGFSTEVFCAALQIFPYKVEPEFVPSLNHNCEASQNYNDILKHVGQAYTANLSSIFTIDQLQPEPEVIRSIGYQEGSFVQDLLAKEYETHNVSLKSYTTIHQYHDALMSKSVDVIFDELPYINLFLSKHRSSYMKVGPIYERTGFGFAFPFGSPYVLEFSRAVVNVSESKKMQDLMKKYHVHDYSSDDQASRVSQQSPPLRAHSFIGLFILAAVGTIGAVLASEYALCQRRSPTVEMNSVDEDLPNVDNQEHPPPVFLPIDGQIPIKESDEVEEVEVLPSQENCSVVTKTYGIKENVYAKENRLIGFQFDIRIWHEADTSNFTKDDLEVAWADITELKDGKSHSRTEMYVVSRNRSDGSVLESVKEKLDDDLGEIGLQYITLMKEAERVSSEYPLPNDQLKEHDITVDLEGSEEEDDEHDPNENNLQIYGAVGFGRKWVCRTRIDGEFDRKSKEEIGGGLTKGCKCSFYNPKKSHQIHHSQNFENMRMKENETLAEFFTKFMDLINQMKYHGEEISNRRIVEKVLISLPEKFDPKVAIIEETKDTYEVGLQELMASYEQRLARCSEKSIESAFQSKIIVGSSKNDERKFQNPGQNRKHTFGGKGNDSKGKDKTRRTFERRQNDDGASQNSKTSQQLGRTGEQASSSRAEKAIFSILANARVVRGKKRNASARLSPATGASK</sequence>
<evidence type="ECO:0000256" key="10">
    <source>
        <dbReference type="ARBA" id="ARBA00023303"/>
    </source>
</evidence>
<dbReference type="Gene3D" id="3.40.190.10">
    <property type="entry name" value="Periplasmic binding protein-like II"/>
    <property type="match status" value="2"/>
</dbReference>
<accession>A0AA88V0T6</accession>
<keyword evidence="6" id="KW-0472">Membrane</keyword>
<dbReference type="SMART" id="SM00079">
    <property type="entry name" value="PBPe"/>
    <property type="match status" value="1"/>
</dbReference>
<dbReference type="InterPro" id="IPR001828">
    <property type="entry name" value="ANF_lig-bd_rcpt"/>
</dbReference>
<gene>
    <name evidence="13" type="ORF">RJ639_022695</name>
</gene>
<keyword evidence="7" id="KW-0675">Receptor</keyword>
<evidence type="ECO:0000259" key="12">
    <source>
        <dbReference type="SMART" id="SM00079"/>
    </source>
</evidence>
<feature type="compositionally biased region" description="Polar residues" evidence="11">
    <location>
        <begin position="823"/>
        <end position="845"/>
    </location>
</feature>
<dbReference type="EMBL" id="JAVXUP010003216">
    <property type="protein sequence ID" value="KAK2999622.1"/>
    <property type="molecule type" value="Genomic_DNA"/>
</dbReference>
<keyword evidence="5" id="KW-0406">Ion transport</keyword>
<dbReference type="GO" id="GO:0015276">
    <property type="term" value="F:ligand-gated monoatomic ion channel activity"/>
    <property type="evidence" value="ECO:0007669"/>
    <property type="project" value="InterPro"/>
</dbReference>
<dbReference type="Pfam" id="PF01094">
    <property type="entry name" value="ANF_receptor"/>
    <property type="match status" value="1"/>
</dbReference>
<dbReference type="InterPro" id="IPR001320">
    <property type="entry name" value="Iontro_rcpt_C"/>
</dbReference>
<organism evidence="13 14">
    <name type="scientific">Escallonia herrerae</name>
    <dbReference type="NCBI Taxonomy" id="1293975"/>
    <lineage>
        <taxon>Eukaryota</taxon>
        <taxon>Viridiplantae</taxon>
        <taxon>Streptophyta</taxon>
        <taxon>Embryophyta</taxon>
        <taxon>Tracheophyta</taxon>
        <taxon>Spermatophyta</taxon>
        <taxon>Magnoliopsida</taxon>
        <taxon>eudicotyledons</taxon>
        <taxon>Gunneridae</taxon>
        <taxon>Pentapetalae</taxon>
        <taxon>asterids</taxon>
        <taxon>campanulids</taxon>
        <taxon>Escalloniales</taxon>
        <taxon>Escalloniaceae</taxon>
        <taxon>Escallonia</taxon>
    </lineage>
</organism>
<feature type="domain" description="Ionotropic glutamate receptor C-terminal" evidence="12">
    <location>
        <begin position="174"/>
        <end position="379"/>
    </location>
</feature>
<proteinExistence type="predicted"/>
<evidence type="ECO:0000256" key="8">
    <source>
        <dbReference type="ARBA" id="ARBA00023180"/>
    </source>
</evidence>
<keyword evidence="9" id="KW-1071">Ligand-gated ion channel</keyword>
<dbReference type="PANTHER" id="PTHR18966">
    <property type="entry name" value="IONOTROPIC GLUTAMATE RECEPTOR"/>
    <property type="match status" value="1"/>
</dbReference>
<evidence type="ECO:0000256" key="7">
    <source>
        <dbReference type="ARBA" id="ARBA00023170"/>
    </source>
</evidence>
<evidence type="ECO:0000313" key="14">
    <source>
        <dbReference type="Proteomes" id="UP001188597"/>
    </source>
</evidence>
<comment type="subcellular location">
    <subcellularLocation>
        <location evidence="1">Membrane</location>
        <topology evidence="1">Multi-pass membrane protein</topology>
    </subcellularLocation>
</comment>
<keyword evidence="3" id="KW-0812">Transmembrane</keyword>
<keyword evidence="10" id="KW-0407">Ion channel</keyword>
<evidence type="ECO:0000256" key="2">
    <source>
        <dbReference type="ARBA" id="ARBA00022448"/>
    </source>
</evidence>
<evidence type="ECO:0000256" key="3">
    <source>
        <dbReference type="ARBA" id="ARBA00022692"/>
    </source>
</evidence>
<dbReference type="Pfam" id="PF14223">
    <property type="entry name" value="Retrotran_gag_2"/>
    <property type="match status" value="1"/>
</dbReference>
<dbReference type="Gene3D" id="3.40.50.2300">
    <property type="match status" value="1"/>
</dbReference>
<dbReference type="SUPFAM" id="SSF53850">
    <property type="entry name" value="Periplasmic binding protein-like II"/>
    <property type="match status" value="1"/>
</dbReference>
<comment type="caution">
    <text evidence="13">The sequence shown here is derived from an EMBL/GenBank/DDBJ whole genome shotgun (WGS) entry which is preliminary data.</text>
</comment>
<evidence type="ECO:0000256" key="6">
    <source>
        <dbReference type="ARBA" id="ARBA00023136"/>
    </source>
</evidence>
<reference evidence="13" key="1">
    <citation type="submission" date="2022-12" db="EMBL/GenBank/DDBJ databases">
        <title>Draft genome assemblies for two species of Escallonia (Escalloniales).</title>
        <authorList>
            <person name="Chanderbali A."/>
            <person name="Dervinis C."/>
            <person name="Anghel I."/>
            <person name="Soltis D."/>
            <person name="Soltis P."/>
            <person name="Zapata F."/>
        </authorList>
    </citation>
    <scope>NUCLEOTIDE SEQUENCE</scope>
    <source>
        <strain evidence="13">UCBG64.0493</strain>
        <tissue evidence="13">Leaf</tissue>
    </source>
</reference>
<evidence type="ECO:0000256" key="1">
    <source>
        <dbReference type="ARBA" id="ARBA00004141"/>
    </source>
</evidence>
<keyword evidence="4" id="KW-1133">Transmembrane helix</keyword>
<evidence type="ECO:0000313" key="13">
    <source>
        <dbReference type="EMBL" id="KAK2999622.1"/>
    </source>
</evidence>
<dbReference type="GO" id="GO:0016020">
    <property type="term" value="C:membrane"/>
    <property type="evidence" value="ECO:0007669"/>
    <property type="project" value="UniProtKB-SubCell"/>
</dbReference>
<dbReference type="SUPFAM" id="SSF53822">
    <property type="entry name" value="Periplasmic binding protein-like I"/>
    <property type="match status" value="1"/>
</dbReference>
<feature type="compositionally biased region" description="Basic and acidic residues" evidence="11">
    <location>
        <begin position="804"/>
        <end position="822"/>
    </location>
</feature>
<keyword evidence="14" id="KW-1185">Reference proteome</keyword>
<feature type="region of interest" description="Disordered" evidence="11">
    <location>
        <begin position="781"/>
        <end position="847"/>
    </location>
</feature>
<evidence type="ECO:0000256" key="5">
    <source>
        <dbReference type="ARBA" id="ARBA00023065"/>
    </source>
</evidence>
<keyword evidence="8" id="KW-0325">Glycoprotein</keyword>
<evidence type="ECO:0000256" key="11">
    <source>
        <dbReference type="SAM" id="MobiDB-lite"/>
    </source>
</evidence>
<keyword evidence="2" id="KW-0813">Transport</keyword>
<name>A0AA88V0T6_9ASTE</name>
<evidence type="ECO:0000256" key="9">
    <source>
        <dbReference type="ARBA" id="ARBA00023286"/>
    </source>
</evidence>
<dbReference type="Proteomes" id="UP001188597">
    <property type="component" value="Unassembled WGS sequence"/>
</dbReference>